<sequence length="525" mass="58250">MSQEKAADEEQLLALEEQFRELTLKEAEMIEQLTEVRAAKQRVRRLVAVKKNHYASIFTLPDELLVLICQAGQQLDCDDSDGPRIEVMLSHVSQRLRWVSLAASCLWSSVELHWGVEADEARFATYLERSRAQPLSVACKYGSYGGSEECDYDAVPNALSTVAHNISRIRRLVLQFGGMGMSLDDGLAYFCDLRAPCLEYVEISALVSELDDPDQDNYASVFTRGAPHLTTLKLNNVFPDYWTSLDWLPFLTSLDLRGYTGTITYVLSLVLSSCVQLIDLTLDNTTYFACGNHLLGGTDVYLPSLRTLIGVRLDSDNHGSLGSSIIPYLHAPALETLQLSGVHGTQISALFTLLSPGAFPALRSLTFVNSRAPCIACPILPERILPEALRHFTVLASLTIVNVCHVGQLLSDLLATSKDEGSLSALRTLSLRHKDADVFGLTGWPKLPSASPSLDEPPAFDPLPSLRTLVTSFRKTRPLRLRLARSRFFTERDWDQTDAEFEMFDSQQLLQSLGYSAENDILTIS</sequence>
<gene>
    <name evidence="3" type="ORF">B0H15DRAFT_403362</name>
    <name evidence="2" type="ORF">B0H15DRAFT_42179</name>
</gene>
<organism evidence="3 4">
    <name type="scientific">Mycena belliarum</name>
    <dbReference type="NCBI Taxonomy" id="1033014"/>
    <lineage>
        <taxon>Eukaryota</taxon>
        <taxon>Fungi</taxon>
        <taxon>Dikarya</taxon>
        <taxon>Basidiomycota</taxon>
        <taxon>Agaricomycotina</taxon>
        <taxon>Agaricomycetes</taxon>
        <taxon>Agaricomycetidae</taxon>
        <taxon>Agaricales</taxon>
        <taxon>Marasmiineae</taxon>
        <taxon>Mycenaceae</taxon>
        <taxon>Mycena</taxon>
    </lineage>
</organism>
<protein>
    <submittedName>
        <fullName evidence="3">Uncharacterized protein</fullName>
    </submittedName>
</protein>
<comment type="caution">
    <text evidence="3">The sequence shown here is derived from an EMBL/GenBank/DDBJ whole genome shotgun (WGS) entry which is preliminary data.</text>
</comment>
<evidence type="ECO:0000313" key="3">
    <source>
        <dbReference type="EMBL" id="KAJ7084005.1"/>
    </source>
</evidence>
<dbReference type="Gene3D" id="3.80.10.10">
    <property type="entry name" value="Ribonuclease Inhibitor"/>
    <property type="match status" value="1"/>
</dbReference>
<evidence type="ECO:0000313" key="4">
    <source>
        <dbReference type="Proteomes" id="UP001222325"/>
    </source>
</evidence>
<accession>A0AAD6U435</accession>
<evidence type="ECO:0000313" key="2">
    <source>
        <dbReference type="EMBL" id="KAJ7075139.1"/>
    </source>
</evidence>
<reference evidence="3" key="1">
    <citation type="submission" date="2023-03" db="EMBL/GenBank/DDBJ databases">
        <title>Massive genome expansion in bonnet fungi (Mycena s.s.) driven by repeated elements and novel gene families across ecological guilds.</title>
        <authorList>
            <consortium name="Lawrence Berkeley National Laboratory"/>
            <person name="Harder C.B."/>
            <person name="Miyauchi S."/>
            <person name="Viragh M."/>
            <person name="Kuo A."/>
            <person name="Thoen E."/>
            <person name="Andreopoulos B."/>
            <person name="Lu D."/>
            <person name="Skrede I."/>
            <person name="Drula E."/>
            <person name="Henrissat B."/>
            <person name="Morin E."/>
            <person name="Kohler A."/>
            <person name="Barry K."/>
            <person name="LaButti K."/>
            <person name="Morin E."/>
            <person name="Salamov A."/>
            <person name="Lipzen A."/>
            <person name="Mereny Z."/>
            <person name="Hegedus B."/>
            <person name="Baldrian P."/>
            <person name="Stursova M."/>
            <person name="Weitz H."/>
            <person name="Taylor A."/>
            <person name="Grigoriev I.V."/>
            <person name="Nagy L.G."/>
            <person name="Martin F."/>
            <person name="Kauserud H."/>
        </authorList>
    </citation>
    <scope>NUCLEOTIDE SEQUENCE</scope>
    <source>
        <strain evidence="3">CBHHK173m</strain>
    </source>
</reference>
<keyword evidence="4" id="KW-1185">Reference proteome</keyword>
<feature type="coiled-coil region" evidence="1">
    <location>
        <begin position="5"/>
        <end position="32"/>
    </location>
</feature>
<proteinExistence type="predicted"/>
<dbReference type="SUPFAM" id="SSF52047">
    <property type="entry name" value="RNI-like"/>
    <property type="match status" value="1"/>
</dbReference>
<dbReference type="EMBL" id="JARJCN010000039">
    <property type="protein sequence ID" value="KAJ7084005.1"/>
    <property type="molecule type" value="Genomic_DNA"/>
</dbReference>
<name>A0AAD6U435_9AGAR</name>
<dbReference type="Proteomes" id="UP001222325">
    <property type="component" value="Unassembled WGS sequence"/>
</dbReference>
<keyword evidence="1" id="KW-0175">Coiled coil</keyword>
<dbReference type="AlphaFoldDB" id="A0AAD6U435"/>
<dbReference type="InterPro" id="IPR032675">
    <property type="entry name" value="LRR_dom_sf"/>
</dbReference>
<evidence type="ECO:0000256" key="1">
    <source>
        <dbReference type="SAM" id="Coils"/>
    </source>
</evidence>
<dbReference type="EMBL" id="JARJCN010000103">
    <property type="protein sequence ID" value="KAJ7075139.1"/>
    <property type="molecule type" value="Genomic_DNA"/>
</dbReference>